<protein>
    <submittedName>
        <fullName evidence="1">Uncharacterized protein</fullName>
    </submittedName>
</protein>
<dbReference type="Proteomes" id="UP000566995">
    <property type="component" value="Unassembled WGS sequence"/>
</dbReference>
<dbReference type="EMBL" id="JACHLI010000001">
    <property type="protein sequence ID" value="MBB4861539.1"/>
    <property type="molecule type" value="Genomic_DNA"/>
</dbReference>
<organism evidence="1 2">
    <name type="scientific">Pseudomonas nitroreducens</name>
    <dbReference type="NCBI Taxonomy" id="46680"/>
    <lineage>
        <taxon>Bacteria</taxon>
        <taxon>Pseudomonadati</taxon>
        <taxon>Pseudomonadota</taxon>
        <taxon>Gammaproteobacteria</taxon>
        <taxon>Pseudomonadales</taxon>
        <taxon>Pseudomonadaceae</taxon>
        <taxon>Pseudomonas</taxon>
    </lineage>
</organism>
<sequence>MSKVLSMPLKAIEASLQKLSLANILGEDLQKAAQNGAEIIAAVRGRFSLADASETAESALEAIWKKDEDPQCTYTVMVVENNIPKNVEIVHCPDEARERFLALIRLYQPEEPLHSDQADIYLGEGHAALGDTTISYYRVDQGSIG</sequence>
<name>A0A7W7KEX0_PSENT</name>
<accession>A0A7W7KEX0</accession>
<gene>
    <name evidence="1" type="ORF">HNP46_000350</name>
</gene>
<reference evidence="1 2" key="1">
    <citation type="submission" date="2020-08" db="EMBL/GenBank/DDBJ databases">
        <title>Functional genomics of gut bacteria from endangered species of beetles.</title>
        <authorList>
            <person name="Carlos-Shanley C."/>
        </authorList>
    </citation>
    <scope>NUCLEOTIDE SEQUENCE [LARGE SCALE GENOMIC DNA]</scope>
    <source>
        <strain evidence="1 2">S00179</strain>
    </source>
</reference>
<evidence type="ECO:0000313" key="2">
    <source>
        <dbReference type="Proteomes" id="UP000566995"/>
    </source>
</evidence>
<proteinExistence type="predicted"/>
<comment type="caution">
    <text evidence="1">The sequence shown here is derived from an EMBL/GenBank/DDBJ whole genome shotgun (WGS) entry which is preliminary data.</text>
</comment>
<evidence type="ECO:0000313" key="1">
    <source>
        <dbReference type="EMBL" id="MBB4861539.1"/>
    </source>
</evidence>
<dbReference type="AlphaFoldDB" id="A0A7W7KEX0"/>
<dbReference type="RefSeq" id="WP_184585797.1">
    <property type="nucleotide sequence ID" value="NZ_JACHLI010000001.1"/>
</dbReference>